<comment type="caution">
    <text evidence="1">The sequence shown here is derived from an EMBL/GenBank/DDBJ whole genome shotgun (WGS) entry which is preliminary data.</text>
</comment>
<sequence length="155" mass="17290">MAESENILFNQVFTVTEIDKEGKKFDKVSRMTAYSEQNNIEVHLDYACELYEFKQNQKAIIALARSLDTGVSGSADGAREAKREMWRGGEQGLAQDYDYVMYGKVSWFRVCMSLEDWRGCTQRLSDLGGCPSDGAPNLPVETGNSSSVLHGGRET</sequence>
<accession>A0ACC2WRU9</accession>
<evidence type="ECO:0000313" key="2">
    <source>
        <dbReference type="Proteomes" id="UP001230649"/>
    </source>
</evidence>
<gene>
    <name evidence="1" type="ORF">QFC20_001377</name>
</gene>
<keyword evidence="2" id="KW-1185">Reference proteome</keyword>
<evidence type="ECO:0000313" key="1">
    <source>
        <dbReference type="EMBL" id="KAJ9114504.1"/>
    </source>
</evidence>
<organism evidence="1 2">
    <name type="scientific">Naganishia adeliensis</name>
    <dbReference type="NCBI Taxonomy" id="92952"/>
    <lineage>
        <taxon>Eukaryota</taxon>
        <taxon>Fungi</taxon>
        <taxon>Dikarya</taxon>
        <taxon>Basidiomycota</taxon>
        <taxon>Agaricomycotina</taxon>
        <taxon>Tremellomycetes</taxon>
        <taxon>Filobasidiales</taxon>
        <taxon>Filobasidiaceae</taxon>
        <taxon>Naganishia</taxon>
    </lineage>
</organism>
<name>A0ACC2WRU9_9TREE</name>
<dbReference type="Proteomes" id="UP001230649">
    <property type="component" value="Unassembled WGS sequence"/>
</dbReference>
<dbReference type="EMBL" id="JASBWS010000008">
    <property type="protein sequence ID" value="KAJ9114504.1"/>
    <property type="molecule type" value="Genomic_DNA"/>
</dbReference>
<proteinExistence type="predicted"/>
<protein>
    <submittedName>
        <fullName evidence="1">Uncharacterized protein</fullName>
    </submittedName>
</protein>
<reference evidence="1" key="1">
    <citation type="submission" date="2023-04" db="EMBL/GenBank/DDBJ databases">
        <title>Draft Genome sequencing of Naganishia species isolated from polar environments using Oxford Nanopore Technology.</title>
        <authorList>
            <person name="Leo P."/>
            <person name="Venkateswaran K."/>
        </authorList>
    </citation>
    <scope>NUCLEOTIDE SEQUENCE</scope>
    <source>
        <strain evidence="1">MNA-CCFEE 5262</strain>
    </source>
</reference>